<dbReference type="Gene3D" id="3.30.1120.90">
    <property type="entry name" value="Nucleosome assembly protein"/>
    <property type="match status" value="1"/>
</dbReference>
<reference evidence="4" key="1">
    <citation type="submission" date="2019-09" db="EMBL/GenBank/DDBJ databases">
        <title>Draft genome information of white flower Hibiscus syriacus.</title>
        <authorList>
            <person name="Kim Y.-M."/>
        </authorList>
    </citation>
    <scope>NUCLEOTIDE SEQUENCE [LARGE SCALE GENOMIC DNA]</scope>
    <source>
        <strain evidence="4">YM2019G1</strain>
    </source>
</reference>
<dbReference type="AlphaFoldDB" id="A0A6A2ZWB7"/>
<comment type="caution">
    <text evidence="4">The sequence shown here is derived from an EMBL/GenBank/DDBJ whole genome shotgun (WGS) entry which is preliminary data.</text>
</comment>
<dbReference type="EMBL" id="VEPZ02001084">
    <property type="protein sequence ID" value="KAE8695422.1"/>
    <property type="molecule type" value="Genomic_DNA"/>
</dbReference>
<accession>A0A6A2ZWB7</accession>
<evidence type="ECO:0000256" key="3">
    <source>
        <dbReference type="RuleBase" id="RU003876"/>
    </source>
</evidence>
<dbReference type="GO" id="GO:0005634">
    <property type="term" value="C:nucleus"/>
    <property type="evidence" value="ECO:0007669"/>
    <property type="project" value="InterPro"/>
</dbReference>
<keyword evidence="2" id="KW-0143">Chaperone</keyword>
<dbReference type="SUPFAM" id="SSF143113">
    <property type="entry name" value="NAP-like"/>
    <property type="match status" value="1"/>
</dbReference>
<evidence type="ECO:0000256" key="2">
    <source>
        <dbReference type="ARBA" id="ARBA00023186"/>
    </source>
</evidence>
<dbReference type="PANTHER" id="PTHR11875">
    <property type="entry name" value="TESTIS-SPECIFIC Y-ENCODED PROTEIN"/>
    <property type="match status" value="1"/>
</dbReference>
<gene>
    <name evidence="4" type="ORF">F3Y22_tig00110716pilonHSYRG00317</name>
</gene>
<protein>
    <submittedName>
        <fullName evidence="4">NAP1-related protein 2</fullName>
    </submittedName>
</protein>
<evidence type="ECO:0000256" key="1">
    <source>
        <dbReference type="ARBA" id="ARBA00009947"/>
    </source>
</evidence>
<organism evidence="4 5">
    <name type="scientific">Hibiscus syriacus</name>
    <name type="common">Rose of Sharon</name>
    <dbReference type="NCBI Taxonomy" id="106335"/>
    <lineage>
        <taxon>Eukaryota</taxon>
        <taxon>Viridiplantae</taxon>
        <taxon>Streptophyta</taxon>
        <taxon>Embryophyta</taxon>
        <taxon>Tracheophyta</taxon>
        <taxon>Spermatophyta</taxon>
        <taxon>Magnoliopsida</taxon>
        <taxon>eudicotyledons</taxon>
        <taxon>Gunneridae</taxon>
        <taxon>Pentapetalae</taxon>
        <taxon>rosids</taxon>
        <taxon>malvids</taxon>
        <taxon>Malvales</taxon>
        <taxon>Malvaceae</taxon>
        <taxon>Malvoideae</taxon>
        <taxon>Hibiscus</taxon>
    </lineage>
</organism>
<evidence type="ECO:0000313" key="5">
    <source>
        <dbReference type="Proteomes" id="UP000436088"/>
    </source>
</evidence>
<dbReference type="Gene3D" id="1.20.5.1500">
    <property type="match status" value="1"/>
</dbReference>
<dbReference type="InterPro" id="IPR002164">
    <property type="entry name" value="NAP_family"/>
</dbReference>
<keyword evidence="5" id="KW-1185">Reference proteome</keyword>
<dbReference type="GO" id="GO:0000724">
    <property type="term" value="P:double-strand break repair via homologous recombination"/>
    <property type="evidence" value="ECO:0007669"/>
    <property type="project" value="UniProtKB-ARBA"/>
</dbReference>
<dbReference type="InterPro" id="IPR037231">
    <property type="entry name" value="NAP-like_sf"/>
</dbReference>
<comment type="similarity">
    <text evidence="1 3">Belongs to the nucleosome assembly protein (NAP) family.</text>
</comment>
<sequence length="368" mass="42231">MVADKGKKMKVAENGEEEKSEQIDGDLILSIEKLQEIQDELEKVVTLGSYVLLQRSMRRRVRKFWKWSRSTMKYASRFMISGMRRLSQFLISVLESSCSGELLNEEDRKIFKYISSLEVEDFKDMKSGYSITFNFDSNPYFEDTKLTKTFTFLDEGTKIIATKIKWKEGMGLPNGVDHENKGNKRQFAKEIFFTWFTDAQQKDDMDEIYDEVAEIIKEDLWPNPLAYFNTDADEDDCDGDEEGDGTNCVFSVTMLTVRDLVVSDFGFDGLPGSGSENDPTKSPGWDRFEFDKDAPLDDEEVEVAEDDASLMKHISRSFQFSVIEARREEQLKATHDEAIFGTTSSLSVKVDSETELVDLTEKAMKTKF</sequence>
<proteinExistence type="inferred from homology"/>
<name>A0A6A2ZWB7_HIBSY</name>
<evidence type="ECO:0000313" key="4">
    <source>
        <dbReference type="EMBL" id="KAE8695422.1"/>
    </source>
</evidence>
<dbReference type="Proteomes" id="UP000436088">
    <property type="component" value="Unassembled WGS sequence"/>
</dbReference>
<dbReference type="GO" id="GO:0006334">
    <property type="term" value="P:nucleosome assembly"/>
    <property type="evidence" value="ECO:0007669"/>
    <property type="project" value="InterPro"/>
</dbReference>
<dbReference type="GO" id="GO:0042393">
    <property type="term" value="F:histone binding"/>
    <property type="evidence" value="ECO:0007669"/>
    <property type="project" value="UniProtKB-ARBA"/>
</dbReference>
<dbReference type="Pfam" id="PF00956">
    <property type="entry name" value="NAP"/>
    <property type="match status" value="1"/>
</dbReference>